<dbReference type="EMBL" id="BAABRV010000001">
    <property type="protein sequence ID" value="GAA5532146.1"/>
    <property type="molecule type" value="Genomic_DNA"/>
</dbReference>
<keyword evidence="1" id="KW-0732">Signal</keyword>
<name>A0ABP9XB73_9DEIO</name>
<accession>A0ABP9XB73</accession>
<evidence type="ECO:0000313" key="3">
    <source>
        <dbReference type="Proteomes" id="UP001404956"/>
    </source>
</evidence>
<protein>
    <submittedName>
        <fullName evidence="2">Uncharacterized protein</fullName>
    </submittedName>
</protein>
<organism evidence="2 3">
    <name type="scientific">Deinococcus aluminii</name>
    <dbReference type="NCBI Taxonomy" id="1656885"/>
    <lineage>
        <taxon>Bacteria</taxon>
        <taxon>Thermotogati</taxon>
        <taxon>Deinococcota</taxon>
        <taxon>Deinococci</taxon>
        <taxon>Deinococcales</taxon>
        <taxon>Deinococcaceae</taxon>
        <taxon>Deinococcus</taxon>
    </lineage>
</organism>
<comment type="caution">
    <text evidence="2">The sequence shown here is derived from an EMBL/GenBank/DDBJ whole genome shotgun (WGS) entry which is preliminary data.</text>
</comment>
<evidence type="ECO:0000313" key="2">
    <source>
        <dbReference type="EMBL" id="GAA5532146.1"/>
    </source>
</evidence>
<evidence type="ECO:0000256" key="1">
    <source>
        <dbReference type="SAM" id="SignalP"/>
    </source>
</evidence>
<reference evidence="2 3" key="1">
    <citation type="submission" date="2024-02" db="EMBL/GenBank/DDBJ databases">
        <title>Deinococcus aluminii NBRC 112889.</title>
        <authorList>
            <person name="Ichikawa N."/>
            <person name="Katano-Makiyama Y."/>
            <person name="Hidaka K."/>
        </authorList>
    </citation>
    <scope>NUCLEOTIDE SEQUENCE [LARGE SCALE GENOMIC DNA]</scope>
    <source>
        <strain evidence="2 3">NBRC 112889</strain>
    </source>
</reference>
<feature type="chain" id="PRO_5047123269" evidence="1">
    <location>
        <begin position="21"/>
        <end position="89"/>
    </location>
</feature>
<keyword evidence="3" id="KW-1185">Reference proteome</keyword>
<dbReference type="Proteomes" id="UP001404956">
    <property type="component" value="Unassembled WGS sequence"/>
</dbReference>
<proteinExistence type="predicted"/>
<sequence>MDCRTTVLLLALGLVSPGLAAPYNLQAPLRPDPVKTPGDVLTSDPAVICQPGYTRTVRDVPQAVKEQVYRSYGITSRGKGEYEIDHRAA</sequence>
<gene>
    <name evidence="2" type="ORF">Dalu01_00524</name>
</gene>
<dbReference type="RefSeq" id="WP_345450959.1">
    <property type="nucleotide sequence ID" value="NZ_BAABRV010000001.1"/>
</dbReference>
<feature type="signal peptide" evidence="1">
    <location>
        <begin position="1"/>
        <end position="20"/>
    </location>
</feature>